<dbReference type="InterPro" id="IPR001128">
    <property type="entry name" value="Cyt_P450"/>
</dbReference>
<protein>
    <recommendedName>
        <fullName evidence="4">Cytochrome P450</fullName>
    </recommendedName>
</protein>
<gene>
    <name evidence="2" type="ORF">Taro_022151</name>
</gene>
<sequence>MPPTLALPSRPRWTSLGGKEVDDIVESRAREGGAREGNRNFLSVILSSREAGDAAASRELFTADYVSALTYEHLLARSATTSFTLSSVLYLMAGHPEVERKLLAEVAPLRRPAGGGPFRPEHVGTWIWLALGVLAKDPRHFSKPHLFKPRRFDPDGEEEKCRHHYAHIPFGIIPSPLALDYDIILNFKHGVKLQVVCRAAAAPCSSPGELGGAEMSSSNRAPQRDGKAPASPVPPSPPAPPLRQSTFSADY</sequence>
<dbReference type="OrthoDB" id="1470350at2759"/>
<dbReference type="PANTHER" id="PTHR24301">
    <property type="entry name" value="THROMBOXANE-A SYNTHASE"/>
    <property type="match status" value="1"/>
</dbReference>
<dbReference type="GO" id="GO:0020037">
    <property type="term" value="F:heme binding"/>
    <property type="evidence" value="ECO:0007669"/>
    <property type="project" value="InterPro"/>
</dbReference>
<dbReference type="Pfam" id="PF00067">
    <property type="entry name" value="p450"/>
    <property type="match status" value="2"/>
</dbReference>
<dbReference type="GO" id="GO:0004497">
    <property type="term" value="F:monooxygenase activity"/>
    <property type="evidence" value="ECO:0007669"/>
    <property type="project" value="InterPro"/>
</dbReference>
<keyword evidence="3" id="KW-1185">Reference proteome</keyword>
<organism evidence="2 3">
    <name type="scientific">Colocasia esculenta</name>
    <name type="common">Wild taro</name>
    <name type="synonym">Arum esculentum</name>
    <dbReference type="NCBI Taxonomy" id="4460"/>
    <lineage>
        <taxon>Eukaryota</taxon>
        <taxon>Viridiplantae</taxon>
        <taxon>Streptophyta</taxon>
        <taxon>Embryophyta</taxon>
        <taxon>Tracheophyta</taxon>
        <taxon>Spermatophyta</taxon>
        <taxon>Magnoliopsida</taxon>
        <taxon>Liliopsida</taxon>
        <taxon>Araceae</taxon>
        <taxon>Aroideae</taxon>
        <taxon>Colocasieae</taxon>
        <taxon>Colocasia</taxon>
    </lineage>
</organism>
<dbReference type="SUPFAM" id="SSF48264">
    <property type="entry name" value="Cytochrome P450"/>
    <property type="match status" value="1"/>
</dbReference>
<evidence type="ECO:0000313" key="3">
    <source>
        <dbReference type="Proteomes" id="UP000652761"/>
    </source>
</evidence>
<feature type="compositionally biased region" description="Pro residues" evidence="1">
    <location>
        <begin position="231"/>
        <end position="241"/>
    </location>
</feature>
<proteinExistence type="predicted"/>
<accession>A0A843V7J6</accession>
<dbReference type="InterPro" id="IPR036396">
    <property type="entry name" value="Cyt_P450_sf"/>
</dbReference>
<comment type="caution">
    <text evidence="2">The sequence shown here is derived from an EMBL/GenBank/DDBJ whole genome shotgun (WGS) entry which is preliminary data.</text>
</comment>
<dbReference type="Gene3D" id="1.10.630.10">
    <property type="entry name" value="Cytochrome P450"/>
    <property type="match status" value="2"/>
</dbReference>
<dbReference type="Proteomes" id="UP000652761">
    <property type="component" value="Unassembled WGS sequence"/>
</dbReference>
<evidence type="ECO:0000256" key="1">
    <source>
        <dbReference type="SAM" id="MobiDB-lite"/>
    </source>
</evidence>
<dbReference type="PANTHER" id="PTHR24301:SF16">
    <property type="entry name" value="CYTOCHROME P450 FAMILY CYP711A MEMBER"/>
    <property type="match status" value="1"/>
</dbReference>
<dbReference type="GO" id="GO:0005506">
    <property type="term" value="F:iron ion binding"/>
    <property type="evidence" value="ECO:0007669"/>
    <property type="project" value="InterPro"/>
</dbReference>
<dbReference type="GO" id="GO:0016705">
    <property type="term" value="F:oxidoreductase activity, acting on paired donors, with incorporation or reduction of molecular oxygen"/>
    <property type="evidence" value="ECO:0007669"/>
    <property type="project" value="InterPro"/>
</dbReference>
<dbReference type="AlphaFoldDB" id="A0A843V7J6"/>
<reference evidence="2" key="1">
    <citation type="submission" date="2017-07" db="EMBL/GenBank/DDBJ databases">
        <title>Taro Niue Genome Assembly and Annotation.</title>
        <authorList>
            <person name="Atibalentja N."/>
            <person name="Keating K."/>
            <person name="Fields C.J."/>
        </authorList>
    </citation>
    <scope>NUCLEOTIDE SEQUENCE</scope>
    <source>
        <strain evidence="2">Niue_2</strain>
        <tissue evidence="2">Leaf</tissue>
    </source>
</reference>
<feature type="region of interest" description="Disordered" evidence="1">
    <location>
        <begin position="207"/>
        <end position="251"/>
    </location>
</feature>
<evidence type="ECO:0000313" key="2">
    <source>
        <dbReference type="EMBL" id="MQL89564.1"/>
    </source>
</evidence>
<name>A0A843V7J6_COLES</name>
<evidence type="ECO:0008006" key="4">
    <source>
        <dbReference type="Google" id="ProtNLM"/>
    </source>
</evidence>
<dbReference type="EMBL" id="NMUH01001160">
    <property type="protein sequence ID" value="MQL89564.1"/>
    <property type="molecule type" value="Genomic_DNA"/>
</dbReference>